<dbReference type="OrthoDB" id="77462at2157"/>
<dbReference type="Proteomes" id="UP000323439">
    <property type="component" value="Unassembled WGS sequence"/>
</dbReference>
<sequence length="97" mass="11667">MNPDVYYIDFDVEEVSLKINSIMSRWSAHLLKITGQKWQVLNHDDEIIYECHFFIDFKNLEGRIKLEDLKLNVIHHIESLRDDTIYIDNMIIPDLLY</sequence>
<evidence type="ECO:0000313" key="2">
    <source>
        <dbReference type="Proteomes" id="UP000323439"/>
    </source>
</evidence>
<protein>
    <submittedName>
        <fullName evidence="1">Uncharacterized protein</fullName>
    </submittedName>
</protein>
<accession>A0A1G5WL46</accession>
<dbReference type="RefSeq" id="WP_149731989.1">
    <property type="nucleotide sequence ID" value="NZ_FMXB01000010.1"/>
</dbReference>
<name>A0A1G5WL46_9EURY</name>
<keyword evidence="2" id="KW-1185">Reference proteome</keyword>
<gene>
    <name evidence="1" type="ORF">SAMN02910315_01452</name>
</gene>
<dbReference type="AlphaFoldDB" id="A0A1G5WL46"/>
<organism evidence="1 2">
    <name type="scientific">Methanobrevibacter millerae</name>
    <dbReference type="NCBI Taxonomy" id="230361"/>
    <lineage>
        <taxon>Archaea</taxon>
        <taxon>Methanobacteriati</taxon>
        <taxon>Methanobacteriota</taxon>
        <taxon>Methanomada group</taxon>
        <taxon>Methanobacteria</taxon>
        <taxon>Methanobacteriales</taxon>
        <taxon>Methanobacteriaceae</taxon>
        <taxon>Methanobrevibacter</taxon>
    </lineage>
</organism>
<dbReference type="EMBL" id="FMXB01000010">
    <property type="protein sequence ID" value="SDA57955.1"/>
    <property type="molecule type" value="Genomic_DNA"/>
</dbReference>
<reference evidence="1 2" key="1">
    <citation type="submission" date="2016-10" db="EMBL/GenBank/DDBJ databases">
        <authorList>
            <person name="Varghese N."/>
            <person name="Submissions S."/>
        </authorList>
    </citation>
    <scope>NUCLEOTIDE SEQUENCE [LARGE SCALE GENOMIC DNA]</scope>
    <source>
        <strain evidence="1 2">DSM 16643</strain>
    </source>
</reference>
<proteinExistence type="predicted"/>
<evidence type="ECO:0000313" key="1">
    <source>
        <dbReference type="EMBL" id="SDA57955.1"/>
    </source>
</evidence>